<reference evidence="1 2" key="1">
    <citation type="journal article" date="2019" name="Environ. Microbiol.">
        <title>Species interactions and distinct microbial communities in high Arctic permafrost affected cryosols are associated with the CH4 and CO2 gas fluxes.</title>
        <authorList>
            <person name="Altshuler I."/>
            <person name="Hamel J."/>
            <person name="Turney S."/>
            <person name="Magnuson E."/>
            <person name="Levesque R."/>
            <person name="Greer C."/>
            <person name="Whyte L.G."/>
        </authorList>
    </citation>
    <scope>NUCLEOTIDE SEQUENCE [LARGE SCALE GENOMIC DNA]</scope>
    <source>
        <strain evidence="1 2">E6.1</strain>
    </source>
</reference>
<dbReference type="AlphaFoldDB" id="A0A502G001"/>
<accession>A0A502G001</accession>
<protein>
    <submittedName>
        <fullName evidence="1">Endonuclease</fullName>
    </submittedName>
</protein>
<dbReference type="Gene3D" id="1.10.30.50">
    <property type="match status" value="1"/>
</dbReference>
<comment type="caution">
    <text evidence="1">The sequence shown here is derived from an EMBL/GenBank/DDBJ whole genome shotgun (WGS) entry which is preliminary data.</text>
</comment>
<dbReference type="GO" id="GO:0004519">
    <property type="term" value="F:endonuclease activity"/>
    <property type="evidence" value="ECO:0007669"/>
    <property type="project" value="UniProtKB-KW"/>
</dbReference>
<keyword evidence="1" id="KW-0540">Nuclease</keyword>
<dbReference type="EMBL" id="RCZC01000002">
    <property type="protein sequence ID" value="TPG55059.1"/>
    <property type="molecule type" value="Genomic_DNA"/>
</dbReference>
<evidence type="ECO:0000313" key="1">
    <source>
        <dbReference type="EMBL" id="TPG55059.1"/>
    </source>
</evidence>
<sequence>MRKVNRYDVASPSSLAGLRTAGARELARARTYYANPARTKSYGFTAYKGDDVRHALYALFHGKCAYCEARYEVGMPVDIEHFRPKGEVAETPGHPGYWWLAGHWENLLPSCIDCNRRRYQPTPASLASVSGVLDHQRVRGFRAILTGKESCFPISGARMAAEPLPANLPASIAAESALLINPCSDDPEEHLRFYIDRQNPLGLVYPAPTLLPGQPRPAMPIALPALSDDVAAIERAAQHAGVSVRGAVSIQIFGLNRLALVQERTRILRRLDVLATLLVDVAGAADTLELLPLAAAADEPARQRSVAKLRAVTARLLSEIKAMAQPDEPFASMVSAWIRTFAAELI</sequence>
<organism evidence="1 2">
    <name type="scientific">Sphingomonas glacialis</name>
    <dbReference type="NCBI Taxonomy" id="658225"/>
    <lineage>
        <taxon>Bacteria</taxon>
        <taxon>Pseudomonadati</taxon>
        <taxon>Pseudomonadota</taxon>
        <taxon>Alphaproteobacteria</taxon>
        <taxon>Sphingomonadales</taxon>
        <taxon>Sphingomonadaceae</taxon>
        <taxon>Sphingomonas</taxon>
    </lineage>
</organism>
<gene>
    <name evidence="1" type="ORF">EAH76_10830</name>
</gene>
<name>A0A502G001_9SPHN</name>
<dbReference type="InterPro" id="IPR003615">
    <property type="entry name" value="HNH_nuc"/>
</dbReference>
<keyword evidence="1" id="KW-0255">Endonuclease</keyword>
<evidence type="ECO:0000313" key="2">
    <source>
        <dbReference type="Proteomes" id="UP000319931"/>
    </source>
</evidence>
<keyword evidence="1" id="KW-0378">Hydrolase</keyword>
<dbReference type="CDD" id="cd00085">
    <property type="entry name" value="HNHc"/>
    <property type="match status" value="1"/>
</dbReference>
<keyword evidence="2" id="KW-1185">Reference proteome</keyword>
<proteinExistence type="predicted"/>
<dbReference type="Proteomes" id="UP000319931">
    <property type="component" value="Unassembled WGS sequence"/>
</dbReference>